<dbReference type="PANTHER" id="PTHR14209">
    <property type="entry name" value="ISOAMYL ACETATE-HYDROLYZING ESTERASE 1"/>
    <property type="match status" value="1"/>
</dbReference>
<sequence>MTKTTPQILSRATTDAHPNDGVPKRAIWDQFIFFGDSITQIDGNPELGFSCMSALRYDYVRRIDIVNRGFSGYNTANALSVLPRFFPPPQEACVRLVKTLFFGANDASLPNTTGQHVPLEQYKLNYHKLLSHPSIIAHPDIKVLLITPPPIDEWQFDNWDEPGRSARKAVIAQAYARAVLEVGLESDTPVVDLWGECMRAIGWDGGEKLPGDRGVKKSALSRLLYDGLHLSGEGYKVLYDEMRKVVAREYPELVPHKIPVALEPFFPEWWQ</sequence>
<feature type="region of interest" description="Disordered" evidence="1">
    <location>
        <begin position="1"/>
        <end position="21"/>
    </location>
</feature>
<organism evidence="3 4">
    <name type="scientific">Didymosphaeria variabile</name>
    <dbReference type="NCBI Taxonomy" id="1932322"/>
    <lineage>
        <taxon>Eukaryota</taxon>
        <taxon>Fungi</taxon>
        <taxon>Dikarya</taxon>
        <taxon>Ascomycota</taxon>
        <taxon>Pezizomycotina</taxon>
        <taxon>Dothideomycetes</taxon>
        <taxon>Pleosporomycetidae</taxon>
        <taxon>Pleosporales</taxon>
        <taxon>Massarineae</taxon>
        <taxon>Didymosphaeriaceae</taxon>
        <taxon>Didymosphaeria</taxon>
    </lineage>
</organism>
<dbReference type="RefSeq" id="XP_056076300.1">
    <property type="nucleotide sequence ID" value="XM_056209478.1"/>
</dbReference>
<dbReference type="InterPro" id="IPR013830">
    <property type="entry name" value="SGNH_hydro"/>
</dbReference>
<dbReference type="OrthoDB" id="671439at2759"/>
<dbReference type="Proteomes" id="UP001140513">
    <property type="component" value="Unassembled WGS sequence"/>
</dbReference>
<accession>A0A9W8XVM0</accession>
<name>A0A9W8XVM0_9PLEO</name>
<dbReference type="CDD" id="cd01838">
    <property type="entry name" value="Isoamyl_acetate_hydrolase_like"/>
    <property type="match status" value="1"/>
</dbReference>
<feature type="domain" description="SGNH hydrolase-type esterase" evidence="2">
    <location>
        <begin position="33"/>
        <end position="237"/>
    </location>
</feature>
<evidence type="ECO:0000259" key="2">
    <source>
        <dbReference type="Pfam" id="PF13472"/>
    </source>
</evidence>
<dbReference type="PANTHER" id="PTHR14209:SF19">
    <property type="entry name" value="ISOAMYL ACETATE-HYDROLYZING ESTERASE 1 HOMOLOG"/>
    <property type="match status" value="1"/>
</dbReference>
<dbReference type="AlphaFoldDB" id="A0A9W8XVM0"/>
<dbReference type="Gene3D" id="3.40.50.1110">
    <property type="entry name" value="SGNH hydrolase"/>
    <property type="match status" value="1"/>
</dbReference>
<protein>
    <recommendedName>
        <fullName evidence="2">SGNH hydrolase-type esterase domain-containing protein</fullName>
    </recommendedName>
</protein>
<dbReference type="InterPro" id="IPR045136">
    <property type="entry name" value="Iah1-like"/>
</dbReference>
<gene>
    <name evidence="3" type="ORF">N0V89_000657</name>
</gene>
<dbReference type="EMBL" id="JAPEUX010000001">
    <property type="protein sequence ID" value="KAJ4360098.1"/>
    <property type="molecule type" value="Genomic_DNA"/>
</dbReference>
<evidence type="ECO:0000313" key="3">
    <source>
        <dbReference type="EMBL" id="KAJ4360098.1"/>
    </source>
</evidence>
<proteinExistence type="predicted"/>
<evidence type="ECO:0000313" key="4">
    <source>
        <dbReference type="Proteomes" id="UP001140513"/>
    </source>
</evidence>
<dbReference type="SUPFAM" id="SSF52266">
    <property type="entry name" value="SGNH hydrolase"/>
    <property type="match status" value="1"/>
</dbReference>
<reference evidence="3" key="1">
    <citation type="submission" date="2022-10" db="EMBL/GenBank/DDBJ databases">
        <title>Tapping the CABI collections for fungal endophytes: first genome assemblies for Collariella, Neodidymelliopsis, Ascochyta clinopodiicola, Didymella pomorum, Didymosphaeria variabile, Neocosmospora piperis and Neocucurbitaria cava.</title>
        <authorList>
            <person name="Hill R."/>
        </authorList>
    </citation>
    <scope>NUCLEOTIDE SEQUENCE</scope>
    <source>
        <strain evidence="3">IMI 356815</strain>
    </source>
</reference>
<comment type="caution">
    <text evidence="3">The sequence shown here is derived from an EMBL/GenBank/DDBJ whole genome shotgun (WGS) entry which is preliminary data.</text>
</comment>
<dbReference type="InterPro" id="IPR036514">
    <property type="entry name" value="SGNH_hydro_sf"/>
</dbReference>
<dbReference type="GeneID" id="80904187"/>
<evidence type="ECO:0000256" key="1">
    <source>
        <dbReference type="SAM" id="MobiDB-lite"/>
    </source>
</evidence>
<keyword evidence="4" id="KW-1185">Reference proteome</keyword>
<feature type="compositionally biased region" description="Polar residues" evidence="1">
    <location>
        <begin position="1"/>
        <end position="13"/>
    </location>
</feature>
<dbReference type="Pfam" id="PF13472">
    <property type="entry name" value="Lipase_GDSL_2"/>
    <property type="match status" value="1"/>
</dbReference>